<evidence type="ECO:0000313" key="3">
    <source>
        <dbReference type="Proteomes" id="UP000722111"/>
    </source>
</evidence>
<feature type="domain" description="Peptidase M24" evidence="1">
    <location>
        <begin position="72"/>
        <end position="266"/>
    </location>
</feature>
<accession>A0ABS0BJA8</accession>
<sequence length="304" mass="32885">MQASILDPRHSRQRSDDLKKLGIFSFLFCNSVIATESRYDQYAAGNGKLGARIAQLDSGTVLAEETLLAPMASDLLLKVKPMIREGGSGIAIQDFLLKQFSQYGWRPMAVGYKGYPEAVPVSVNNQVGNAPPTDKPFPEAALVKVELIAASPQAHVAQAWTFATPDATEQQRQLLMTARRALQSGIAQIRAGERVSNIGSAIQQELDAGDAVAVQELSGYAMGQMRVQAPHVLGYRGEYADAALMETGQVLNVYVVAKSGRVGVRFLPPKLWTVLTRDGADSVMLSAMVEVTEDGHRVLSKLID</sequence>
<comment type="caution">
    <text evidence="2">The sequence shown here is derived from an EMBL/GenBank/DDBJ whole genome shotgun (WGS) entry which is preliminary data.</text>
</comment>
<dbReference type="InterPro" id="IPR036005">
    <property type="entry name" value="Creatinase/aminopeptidase-like"/>
</dbReference>
<dbReference type="EMBL" id="JACOPX010000006">
    <property type="protein sequence ID" value="MBF6033507.1"/>
    <property type="molecule type" value="Genomic_DNA"/>
</dbReference>
<keyword evidence="3" id="KW-1185">Reference proteome</keyword>
<reference evidence="2 3" key="1">
    <citation type="submission" date="2020-08" db="EMBL/GenBank/DDBJ databases">
        <title>Description of novel Pseudomonas species.</title>
        <authorList>
            <person name="Duman M."/>
            <person name="Mulet M."/>
            <person name="Altun S."/>
            <person name="Saticioglu I.B."/>
            <person name="Lalucat J."/>
            <person name="Garcia-Valdes E."/>
        </authorList>
    </citation>
    <scope>NUCLEOTIDE SEQUENCE [LARGE SCALE GENOMIC DNA]</scope>
    <source>
        <strain evidence="2 3">P155</strain>
    </source>
</reference>
<evidence type="ECO:0000313" key="2">
    <source>
        <dbReference type="EMBL" id="MBF6033507.1"/>
    </source>
</evidence>
<dbReference type="InterPro" id="IPR000994">
    <property type="entry name" value="Pept_M24"/>
</dbReference>
<dbReference type="Gene3D" id="3.90.230.10">
    <property type="entry name" value="Creatinase/methionine aminopeptidase superfamily"/>
    <property type="match status" value="1"/>
</dbReference>
<evidence type="ECO:0000259" key="1">
    <source>
        <dbReference type="Pfam" id="PF00557"/>
    </source>
</evidence>
<dbReference type="Proteomes" id="UP000722111">
    <property type="component" value="Unassembled WGS sequence"/>
</dbReference>
<dbReference type="SUPFAM" id="SSF55920">
    <property type="entry name" value="Creatinase/aminopeptidase"/>
    <property type="match status" value="1"/>
</dbReference>
<organism evidence="2 3">
    <name type="scientific">Pseudomonas neuropathica</name>
    <dbReference type="NCBI Taxonomy" id="2730425"/>
    <lineage>
        <taxon>Bacteria</taxon>
        <taxon>Pseudomonadati</taxon>
        <taxon>Pseudomonadota</taxon>
        <taxon>Gammaproteobacteria</taxon>
        <taxon>Pseudomonadales</taxon>
        <taxon>Pseudomonadaceae</taxon>
        <taxon>Pseudomonas</taxon>
    </lineage>
</organism>
<protein>
    <submittedName>
        <fullName evidence="2">M24 family metallopeptidase</fullName>
    </submittedName>
</protein>
<name>A0ABS0BJA8_9PSED</name>
<proteinExistence type="predicted"/>
<dbReference type="Pfam" id="PF00557">
    <property type="entry name" value="Peptidase_M24"/>
    <property type="match status" value="1"/>
</dbReference>
<dbReference type="PANTHER" id="PTHR43330">
    <property type="entry name" value="METHIONINE AMINOPEPTIDASE"/>
    <property type="match status" value="1"/>
</dbReference>
<dbReference type="PANTHER" id="PTHR43330:SF8">
    <property type="entry name" value="METHIONINE AMINOPEPTIDASE 1D, MITOCHONDRIAL"/>
    <property type="match status" value="1"/>
</dbReference>
<gene>
    <name evidence="2" type="ORF">H8F23_09630</name>
</gene>